<dbReference type="STRING" id="879305.HMPREF9290_1492"/>
<dbReference type="InterPro" id="IPR046342">
    <property type="entry name" value="CBS_dom_sf"/>
</dbReference>
<dbReference type="Proteomes" id="UP000005286">
    <property type="component" value="Unassembled WGS sequence"/>
</dbReference>
<gene>
    <name evidence="3" type="ORF">HMPREF9290_1492</name>
</gene>
<dbReference type="eggNOG" id="COG0517">
    <property type="taxonomic scope" value="Bacteria"/>
</dbReference>
<dbReference type="EMBL" id="AEXM01000012">
    <property type="protein sequence ID" value="EGC82406.1"/>
    <property type="molecule type" value="Genomic_DNA"/>
</dbReference>
<dbReference type="InterPro" id="IPR000644">
    <property type="entry name" value="CBS_dom"/>
</dbReference>
<organism evidence="3 4">
    <name type="scientific">Anaerococcus prevotii ACS-065-V-Col13</name>
    <dbReference type="NCBI Taxonomy" id="879305"/>
    <lineage>
        <taxon>Bacteria</taxon>
        <taxon>Bacillati</taxon>
        <taxon>Bacillota</taxon>
        <taxon>Tissierellia</taxon>
        <taxon>Tissierellales</taxon>
        <taxon>Peptoniphilaceae</taxon>
        <taxon>Anaerococcus</taxon>
    </lineage>
</organism>
<keyword evidence="4" id="KW-1185">Reference proteome</keyword>
<protein>
    <submittedName>
        <fullName evidence="3">CBS domain protein</fullName>
    </submittedName>
</protein>
<proteinExistence type="predicted"/>
<feature type="domain" description="CBS" evidence="2">
    <location>
        <begin position="18"/>
        <end position="78"/>
    </location>
</feature>
<evidence type="ECO:0000256" key="1">
    <source>
        <dbReference type="PROSITE-ProRule" id="PRU00703"/>
    </source>
</evidence>
<dbReference type="AlphaFoldDB" id="F0GUR8"/>
<evidence type="ECO:0000259" key="2">
    <source>
        <dbReference type="PROSITE" id="PS51371"/>
    </source>
</evidence>
<sequence>MISEEIKDMFYRPTENLMIPASEVAVCNEDDSLLHAVLVLSNSGYQTIPVLDNNKHVRGLISIANIVTSFDDLSIFDEDKLLKIKVKEVMNQVVPILFDNHNLEDVLRLLINNNFVCITHTNGYFLGIIPRKIALERFTHIAHNIDNEYELKSKVKNYY</sequence>
<comment type="caution">
    <text evidence="3">The sequence shown here is derived from an EMBL/GenBank/DDBJ whole genome shotgun (WGS) entry which is preliminary data.</text>
</comment>
<reference evidence="3 4" key="1">
    <citation type="submission" date="2011-01" db="EMBL/GenBank/DDBJ databases">
        <authorList>
            <person name="Durkin A.S."/>
            <person name="Madupu R."/>
            <person name="Torralba M."/>
            <person name="Gillis M."/>
            <person name="Methe B."/>
            <person name="Sutton G."/>
            <person name="Nelson K.E."/>
        </authorList>
    </citation>
    <scope>NUCLEOTIDE SEQUENCE [LARGE SCALE GENOMIC DNA]</scope>
    <source>
        <strain evidence="3 4">ACS-065-V-Col13</strain>
    </source>
</reference>
<evidence type="ECO:0000313" key="3">
    <source>
        <dbReference type="EMBL" id="EGC82406.1"/>
    </source>
</evidence>
<name>F0GUR8_9FIRM</name>
<dbReference type="SUPFAM" id="SSF54631">
    <property type="entry name" value="CBS-domain pair"/>
    <property type="match status" value="1"/>
</dbReference>
<dbReference type="InterPro" id="IPR048125">
    <property type="entry name" value="CBS_CbpB"/>
</dbReference>
<evidence type="ECO:0000313" key="4">
    <source>
        <dbReference type="Proteomes" id="UP000005286"/>
    </source>
</evidence>
<dbReference type="PROSITE" id="PS51371">
    <property type="entry name" value="CBS"/>
    <property type="match status" value="1"/>
</dbReference>
<keyword evidence="1" id="KW-0129">CBS domain</keyword>
<dbReference type="NCBIfam" id="NF041630">
    <property type="entry name" value="CBS_CbpB"/>
    <property type="match status" value="1"/>
</dbReference>
<accession>F0GUR8</accession>
<dbReference type="Pfam" id="PF00571">
    <property type="entry name" value="CBS"/>
    <property type="match status" value="2"/>
</dbReference>
<dbReference type="Gene3D" id="3.10.580.10">
    <property type="entry name" value="CBS-domain"/>
    <property type="match status" value="1"/>
</dbReference>
<dbReference type="PATRIC" id="fig|879305.3.peg.550"/>